<evidence type="ECO:0000256" key="6">
    <source>
        <dbReference type="ARBA" id="ARBA00022989"/>
    </source>
</evidence>
<keyword evidence="10" id="KW-0175">Coiled coil</keyword>
<feature type="region of interest" description="Disordered" evidence="11">
    <location>
        <begin position="1126"/>
        <end position="1164"/>
    </location>
</feature>
<keyword evidence="8" id="KW-0206">Cytoskeleton</keyword>
<evidence type="ECO:0000256" key="9">
    <source>
        <dbReference type="ARBA" id="ARBA00023273"/>
    </source>
</evidence>
<keyword evidence="4" id="KW-0963">Cytoplasm</keyword>
<dbReference type="GO" id="GO:0007224">
    <property type="term" value="P:smoothened signaling pathway"/>
    <property type="evidence" value="ECO:0007669"/>
    <property type="project" value="InterPro"/>
</dbReference>
<protein>
    <recommendedName>
        <fullName evidence="14">CARD domain-containing protein</fullName>
    </recommendedName>
</protein>
<keyword evidence="6" id="KW-1133">Transmembrane helix</keyword>
<comment type="caution">
    <text evidence="12">The sequence shown here is derived from an EMBL/GenBank/DDBJ whole genome shotgun (WGS) entry which is preliminary data.</text>
</comment>
<dbReference type="OrthoDB" id="8852462at2759"/>
<dbReference type="STRING" id="400727.A0A2T7PAD7"/>
<gene>
    <name evidence="12" type="ORF">C0Q70_09650</name>
</gene>
<evidence type="ECO:0000256" key="7">
    <source>
        <dbReference type="ARBA" id="ARBA00023136"/>
    </source>
</evidence>
<evidence type="ECO:0000256" key="4">
    <source>
        <dbReference type="ARBA" id="ARBA00022490"/>
    </source>
</evidence>
<proteinExistence type="predicted"/>
<dbReference type="EMBL" id="PZQS01000005">
    <property type="protein sequence ID" value="PVD30384.1"/>
    <property type="molecule type" value="Genomic_DNA"/>
</dbReference>
<evidence type="ECO:0000256" key="3">
    <source>
        <dbReference type="ARBA" id="ARBA00022475"/>
    </source>
</evidence>
<feature type="coiled-coil region" evidence="10">
    <location>
        <begin position="828"/>
        <end position="914"/>
    </location>
</feature>
<evidence type="ECO:0000313" key="12">
    <source>
        <dbReference type="EMBL" id="PVD30384.1"/>
    </source>
</evidence>
<keyword evidence="3" id="KW-1003">Cell membrane</keyword>
<dbReference type="PANTHER" id="PTHR16795:SF14">
    <property type="entry name" value="LIMBIN"/>
    <property type="match status" value="1"/>
</dbReference>
<name>A0A2T7PAD7_POMCA</name>
<reference evidence="12 13" key="1">
    <citation type="submission" date="2018-04" db="EMBL/GenBank/DDBJ databases">
        <title>The genome of golden apple snail Pomacea canaliculata provides insight into stress tolerance and invasive adaptation.</title>
        <authorList>
            <person name="Liu C."/>
            <person name="Liu B."/>
            <person name="Ren Y."/>
            <person name="Zhang Y."/>
            <person name="Wang H."/>
            <person name="Li S."/>
            <person name="Jiang F."/>
            <person name="Yin L."/>
            <person name="Zhang G."/>
            <person name="Qian W."/>
            <person name="Fan W."/>
        </authorList>
    </citation>
    <scope>NUCLEOTIDE SEQUENCE [LARGE SCALE GENOMIC DNA]</scope>
    <source>
        <strain evidence="12">SZHN2017</strain>
        <tissue evidence="12">Muscle</tissue>
    </source>
</reference>
<evidence type="ECO:0000313" key="13">
    <source>
        <dbReference type="Proteomes" id="UP000245119"/>
    </source>
</evidence>
<evidence type="ECO:0000256" key="2">
    <source>
        <dbReference type="ARBA" id="ARBA00004162"/>
    </source>
</evidence>
<accession>A0A2T7PAD7</accession>
<evidence type="ECO:0000256" key="5">
    <source>
        <dbReference type="ARBA" id="ARBA00022692"/>
    </source>
</evidence>
<comment type="subcellular location">
    <subcellularLocation>
        <location evidence="2">Cell membrane</location>
        <topology evidence="2">Single-pass membrane protein</topology>
    </subcellularLocation>
    <subcellularLocation>
        <location evidence="1">Cytoplasm</location>
        <location evidence="1">Cytoskeleton</location>
        <location evidence="1">Cilium basal body</location>
    </subcellularLocation>
</comment>
<keyword evidence="7" id="KW-0472">Membrane</keyword>
<dbReference type="PANTHER" id="PTHR16795">
    <property type="entry name" value="LIMBIN/ELLIS-VAN CREVELD PROTEIN"/>
    <property type="match status" value="1"/>
</dbReference>
<keyword evidence="5" id="KW-0812">Transmembrane</keyword>
<dbReference type="GO" id="GO:0060170">
    <property type="term" value="C:ciliary membrane"/>
    <property type="evidence" value="ECO:0007669"/>
    <property type="project" value="TreeGrafter"/>
</dbReference>
<organism evidence="12 13">
    <name type="scientific">Pomacea canaliculata</name>
    <name type="common">Golden apple snail</name>
    <dbReference type="NCBI Taxonomy" id="400727"/>
    <lineage>
        <taxon>Eukaryota</taxon>
        <taxon>Metazoa</taxon>
        <taxon>Spiralia</taxon>
        <taxon>Lophotrochozoa</taxon>
        <taxon>Mollusca</taxon>
        <taxon>Gastropoda</taxon>
        <taxon>Caenogastropoda</taxon>
        <taxon>Architaenioglossa</taxon>
        <taxon>Ampullarioidea</taxon>
        <taxon>Ampullariidae</taxon>
        <taxon>Pomacea</taxon>
    </lineage>
</organism>
<feature type="coiled-coil region" evidence="10">
    <location>
        <begin position="530"/>
        <end position="634"/>
    </location>
</feature>
<feature type="coiled-coil region" evidence="10">
    <location>
        <begin position="473"/>
        <end position="504"/>
    </location>
</feature>
<evidence type="ECO:0000256" key="8">
    <source>
        <dbReference type="ARBA" id="ARBA00023212"/>
    </source>
</evidence>
<dbReference type="Pfam" id="PF12297">
    <property type="entry name" value="EVC2_like"/>
    <property type="match status" value="1"/>
</dbReference>
<evidence type="ECO:0000256" key="10">
    <source>
        <dbReference type="SAM" id="Coils"/>
    </source>
</evidence>
<dbReference type="AlphaFoldDB" id="A0A2T7PAD7"/>
<dbReference type="InterPro" id="IPR026501">
    <property type="entry name" value="Limbin/EVC"/>
</dbReference>
<dbReference type="InterPro" id="IPR022076">
    <property type="entry name" value="Limbin"/>
</dbReference>
<dbReference type="GO" id="GO:0098797">
    <property type="term" value="C:plasma membrane protein complex"/>
    <property type="evidence" value="ECO:0007669"/>
    <property type="project" value="TreeGrafter"/>
</dbReference>
<feature type="compositionally biased region" description="Basic residues" evidence="11">
    <location>
        <begin position="1142"/>
        <end position="1153"/>
    </location>
</feature>
<keyword evidence="13" id="KW-1185">Reference proteome</keyword>
<dbReference type="Proteomes" id="UP000245119">
    <property type="component" value="Linkage Group LG5"/>
</dbReference>
<keyword evidence="9" id="KW-0966">Cell projection</keyword>
<evidence type="ECO:0000256" key="1">
    <source>
        <dbReference type="ARBA" id="ARBA00004120"/>
    </source>
</evidence>
<evidence type="ECO:0008006" key="14">
    <source>
        <dbReference type="Google" id="ProtNLM"/>
    </source>
</evidence>
<evidence type="ECO:0000256" key="11">
    <source>
        <dbReference type="SAM" id="MobiDB-lite"/>
    </source>
</evidence>
<sequence length="1164" mass="133383">MQVSVNTNAVSVTGMPPRVNTTALTYVELKINFTNPALSVISMERSIEVIDATGNLPKVHLATTLKASPGMTILHEVTLEENLAGGLQAFLGSGLLPPSSTPGLQIIGRTQFTYSYNSSLAADNNATLQYTAEPSGDQGQDLAEGRTKFTSYVSFSHEHHIKDKGKTIILDAKAAMKKGLNIIKDNSIIAWNESLVLVLSLRDKLHMFREIDNLDVLATIHVDTDLEQEQNNAAIETTLLLVHGLCQNKDITQQTEEHIVSKFKSQLKELDKRQEAECKKQLEVLYTDISAKNKEKLAELLSRHRQQKAKALIFTKDLPEKERDSLMHMIETQQSMEENELMFALALEQNEGAEKLRKEQAIGKRMGIKELLQGLIQDTVSQGHLQEEQADWLVKEHKKQQEAVHRMYDEEISRQRMVLEEKLARRRALAKAAEEQEDDCKETLNLNANHFVGYLQKGKKQNMLSAEQAEEWIDEMKTKSLDIKAEMEAARRAQEEELHKKLSQNKISQLMETVIKVHDFSLPIDPVSYAEGLLKIKSQHREEIGNLENQLDKEHAHLLAEMIDATAQTASEQMKMVEKELQGKLKEKGMTDKMIAILIKKHEAETEDLKQKQARNRQNQEIKLKEELARHQREWAARREKEQQEQEDLREHEADVMEKLVASQMSISEDERNRIMKEHEKQMVFLENSLTLNKLRQQRALEERLSQRRAQQMSKLQTQQQSELKVGISYVVCHCKSQYIMFPEDPTFILKVKVVKILIKNCEDTQRATLELMKRQTQQRIAIIQGQQLNVDDELKQIRIEMMQERALALRSQEERLGAMISALQMEKAREVTKIEEQQKAINNLKANLMDDLSDRGILTISQCEKILQDHRNVQEQVNKKLDRQRQKQEDKVKEKLQERLAQHENILLAQHEAEMSRLMSGTNKMAAKVRQAMLMHKHMLEKEKFRNRRNREMTQVVEETRRKFEINKLENMQEQELAFIAGLVQLGAFHQNELLDVLHMLFPTKTEEAIQTLLARITEGLQNTEKQNVSNNQSSSLVERVHNSKLASAAAFSSRLSLRSAGGSVNMKSKSISKTASSINPQPDAYRDSKIQASTFNYNGNYLSEHEDYSTDYIGLGVSMSHDINPAPAGKLPPLDQEQPKKKKKKFLKRHAAAHEVDDDVSF</sequence>